<organism evidence="1 2">
    <name type="scientific">Providencia huashanensis</name>
    <dbReference type="NCBI Taxonomy" id="3037798"/>
    <lineage>
        <taxon>Bacteria</taxon>
        <taxon>Pseudomonadati</taxon>
        <taxon>Pseudomonadota</taxon>
        <taxon>Gammaproteobacteria</taxon>
        <taxon>Enterobacterales</taxon>
        <taxon>Morganellaceae</taxon>
        <taxon>Providencia</taxon>
    </lineage>
</organism>
<dbReference type="AlphaFoldDB" id="A0AA42FH11"/>
<dbReference type="EMBL" id="JARRYG010000008">
    <property type="protein sequence ID" value="MDG4696417.1"/>
    <property type="molecule type" value="Genomic_DNA"/>
</dbReference>
<gene>
    <name evidence="1" type="ORF">P7V44_09215</name>
</gene>
<dbReference type="RefSeq" id="WP_278030741.1">
    <property type="nucleotide sequence ID" value="NZ_JARRYG010000008.1"/>
</dbReference>
<evidence type="ECO:0000313" key="1">
    <source>
        <dbReference type="EMBL" id="MDG4696417.1"/>
    </source>
</evidence>
<proteinExistence type="predicted"/>
<protein>
    <submittedName>
        <fullName evidence="1">Uncharacterized protein</fullName>
    </submittedName>
</protein>
<comment type="caution">
    <text evidence="1">The sequence shown here is derived from an EMBL/GenBank/DDBJ whole genome shotgun (WGS) entry which is preliminary data.</text>
</comment>
<accession>A0AA42FH11</accession>
<evidence type="ECO:0000313" key="2">
    <source>
        <dbReference type="Proteomes" id="UP001156701"/>
    </source>
</evidence>
<name>A0AA42FH11_9GAMM</name>
<reference evidence="1" key="1">
    <citation type="submission" date="2023-03" db="EMBL/GenBank/DDBJ databases">
        <title>a new species belonging to Providencia genus.</title>
        <authorList>
            <person name="Yang W."/>
            <person name="Hu F."/>
            <person name="Shen S."/>
            <person name="Ding L."/>
            <person name="Yin D."/>
        </authorList>
    </citation>
    <scope>NUCLEOTIDE SEQUENCE</scope>
    <source>
        <strain evidence="1">CRE-3FA-0001</strain>
    </source>
</reference>
<sequence length="63" mass="7521">MNHWNRDKLSPEELKKEIETLKRLVFAIYSKLPPEEKNFIFQNFASSHDPEDRDAASLLNVYR</sequence>
<dbReference type="Proteomes" id="UP001156701">
    <property type="component" value="Unassembled WGS sequence"/>
</dbReference>